<evidence type="ECO:0000313" key="2">
    <source>
        <dbReference type="Proteomes" id="UP001079535"/>
    </source>
</evidence>
<gene>
    <name evidence="1" type="ORF">OZZ17_03170</name>
</gene>
<dbReference type="NCBIfam" id="TIGR03831">
    <property type="entry name" value="YgiT_finger"/>
    <property type="match status" value="1"/>
</dbReference>
<comment type="caution">
    <text evidence="1">The sequence shown here is derived from an EMBL/GenBank/DDBJ whole genome shotgun (WGS) entry which is preliminary data.</text>
</comment>
<dbReference type="GeneID" id="57432449"/>
<dbReference type="InterPro" id="IPR022453">
    <property type="entry name" value="Znf_MqsA-type"/>
</dbReference>
<proteinExistence type="predicted"/>
<dbReference type="EMBL" id="JAPRAY010000003">
    <property type="protein sequence ID" value="MCZ0666536.1"/>
    <property type="molecule type" value="Genomic_DNA"/>
</dbReference>
<accession>A0A396G911</accession>
<organism evidence="1 2">
    <name type="scientific">Mediterraneibacter gnavus</name>
    <name type="common">Ruminococcus gnavus</name>
    <dbReference type="NCBI Taxonomy" id="33038"/>
    <lineage>
        <taxon>Bacteria</taxon>
        <taxon>Bacillati</taxon>
        <taxon>Bacillota</taxon>
        <taxon>Clostridia</taxon>
        <taxon>Lachnospirales</taxon>
        <taxon>Lachnospiraceae</taxon>
        <taxon>Mediterraneibacter</taxon>
    </lineage>
</organism>
<reference evidence="1" key="1">
    <citation type="submission" date="2022-11" db="EMBL/GenBank/DDBJ databases">
        <title>Temperate bacteriophages infecting mucin-degrading bacterium Ruminococcus gnavus from the human gut.</title>
        <authorList>
            <person name="Buttimer C."/>
        </authorList>
    </citation>
    <scope>NUCLEOTIDE SEQUENCE</scope>
    <source>
        <strain evidence="1">CCUG 49994</strain>
    </source>
</reference>
<evidence type="ECO:0000313" key="1">
    <source>
        <dbReference type="EMBL" id="MCZ0666536.1"/>
    </source>
</evidence>
<protein>
    <submittedName>
        <fullName evidence="1">YgiT-type zinc finger protein</fullName>
    </submittedName>
</protein>
<dbReference type="AlphaFoldDB" id="A0A396G911"/>
<name>A0A396G911_MEDGN</name>
<sequence>MLCIECGAVAEKGYTTDVTDLGNCLVIIRNVPCYKCTECNEIIYTGDVVQEIEKIVNMAKQCLQEVSIIDYNNYKQVA</sequence>
<dbReference type="Proteomes" id="UP001079535">
    <property type="component" value="Unassembled WGS sequence"/>
</dbReference>
<dbReference type="RefSeq" id="WP_004840064.1">
    <property type="nucleotide sequence ID" value="NZ_BAABXV010000001.1"/>
</dbReference>